<evidence type="ECO:0000256" key="2">
    <source>
        <dbReference type="SAM" id="Phobius"/>
    </source>
</evidence>
<sequence length="331" mass="33671">MPYALFAARALGLTLALSVAAPATAALGADGWSVVPSTSTADPAGARPYVYAEGAAGAVLQDSVSVLNPGPDPLTVRLRGADADNTADGAFTVRSRSSDTGAWIGFARETGAGDRAADAHTAGRRVGVRTVAVRVPARTRADVPFTVSVPAGATPGDHPGAIVASAGGRSSAVRVHLRVGGPTLSALTVEHVTVRHDRISYELVNRGTTVLAPRLAVHAEGVLGELLDRAPRALPVELLPGRRVTLSEPWHDPPALDSVDVRLTVTAAGGARDTSTASVRFVPWGPVAGVAGALAAVGALVVVRRRTRRGTGRSGASEEPCAEVELTGAVS</sequence>
<dbReference type="Proteomes" id="UP001501759">
    <property type="component" value="Unassembled WGS sequence"/>
</dbReference>
<keyword evidence="5" id="KW-1185">Reference proteome</keyword>
<name>A0ABP9JMV0_9ACTN</name>
<dbReference type="EMBL" id="BAABKB010000046">
    <property type="protein sequence ID" value="GAA5037111.1"/>
    <property type="molecule type" value="Genomic_DNA"/>
</dbReference>
<proteinExistence type="predicted"/>
<evidence type="ECO:0008006" key="6">
    <source>
        <dbReference type="Google" id="ProtNLM"/>
    </source>
</evidence>
<feature type="chain" id="PRO_5046145748" description="DUF916 domain-containing protein" evidence="3">
    <location>
        <begin position="26"/>
        <end position="331"/>
    </location>
</feature>
<keyword evidence="3" id="KW-0732">Signal</keyword>
<evidence type="ECO:0000256" key="1">
    <source>
        <dbReference type="SAM" id="MobiDB-lite"/>
    </source>
</evidence>
<comment type="caution">
    <text evidence="4">The sequence shown here is derived from an EMBL/GenBank/DDBJ whole genome shotgun (WGS) entry which is preliminary data.</text>
</comment>
<feature type="transmembrane region" description="Helical" evidence="2">
    <location>
        <begin position="281"/>
        <end position="303"/>
    </location>
</feature>
<feature type="signal peptide" evidence="3">
    <location>
        <begin position="1"/>
        <end position="25"/>
    </location>
</feature>
<reference evidence="5" key="1">
    <citation type="journal article" date="2019" name="Int. J. Syst. Evol. Microbiol.">
        <title>The Global Catalogue of Microorganisms (GCM) 10K type strain sequencing project: providing services to taxonomists for standard genome sequencing and annotation.</title>
        <authorList>
            <consortium name="The Broad Institute Genomics Platform"/>
            <consortium name="The Broad Institute Genome Sequencing Center for Infectious Disease"/>
            <person name="Wu L."/>
            <person name="Ma J."/>
        </authorList>
    </citation>
    <scope>NUCLEOTIDE SEQUENCE [LARGE SCALE GENOMIC DNA]</scope>
    <source>
        <strain evidence="5">JCM 18409</strain>
    </source>
</reference>
<dbReference type="RefSeq" id="WP_345658300.1">
    <property type="nucleotide sequence ID" value="NZ_BAABKB010000046.1"/>
</dbReference>
<organism evidence="4 5">
    <name type="scientific">Streptomyces siamensis</name>
    <dbReference type="NCBI Taxonomy" id="1274986"/>
    <lineage>
        <taxon>Bacteria</taxon>
        <taxon>Bacillati</taxon>
        <taxon>Actinomycetota</taxon>
        <taxon>Actinomycetes</taxon>
        <taxon>Kitasatosporales</taxon>
        <taxon>Streptomycetaceae</taxon>
        <taxon>Streptomyces</taxon>
    </lineage>
</organism>
<accession>A0ABP9JMV0</accession>
<evidence type="ECO:0000313" key="4">
    <source>
        <dbReference type="EMBL" id="GAA5037111.1"/>
    </source>
</evidence>
<keyword evidence="2" id="KW-0472">Membrane</keyword>
<feature type="region of interest" description="Disordered" evidence="1">
    <location>
        <begin position="308"/>
        <end position="331"/>
    </location>
</feature>
<evidence type="ECO:0000313" key="5">
    <source>
        <dbReference type="Proteomes" id="UP001501759"/>
    </source>
</evidence>
<protein>
    <recommendedName>
        <fullName evidence="6">DUF916 domain-containing protein</fullName>
    </recommendedName>
</protein>
<gene>
    <name evidence="4" type="ORF">GCM10023335_84920</name>
</gene>
<evidence type="ECO:0000256" key="3">
    <source>
        <dbReference type="SAM" id="SignalP"/>
    </source>
</evidence>
<keyword evidence="2" id="KW-1133">Transmembrane helix</keyword>
<keyword evidence="2" id="KW-0812">Transmembrane</keyword>